<dbReference type="EMBL" id="MU128971">
    <property type="protein sequence ID" value="KAF9513507.1"/>
    <property type="molecule type" value="Genomic_DNA"/>
</dbReference>
<keyword evidence="11" id="KW-0832">Ubl conjugation</keyword>
<evidence type="ECO:0000313" key="19">
    <source>
        <dbReference type="Proteomes" id="UP000886523"/>
    </source>
</evidence>
<dbReference type="GO" id="GO:0005634">
    <property type="term" value="C:nucleus"/>
    <property type="evidence" value="ECO:0007669"/>
    <property type="project" value="UniProtKB-SubCell"/>
</dbReference>
<dbReference type="InterPro" id="IPR009060">
    <property type="entry name" value="UBA-like_sf"/>
</dbReference>
<evidence type="ECO:0000256" key="15">
    <source>
        <dbReference type="ARBA" id="ARBA00023242"/>
    </source>
</evidence>
<sequence length="344" mass="36331">MSASQTRPARVRGPQQRPSHVPASPTPAEAAAPLTTSATADSDETRALRRKYGDKLATLKELFPNWTEEDILSVLSDVNGSVEVAVGRISEGHAEQWGSVTRKKDKKVSAASAPSSTSFSRENNKDRDFATRGGGRGGSGRGGGPAGRGGRGGSRGNRPPREHQQNGHDSTARTGAGVADAWGSAHPKPSSSADGPAGNTYVGPVTTSAAEAWGESTTAPTGEPPTSADWDEPPSTVEPKSNGVSEAAETPVPTSSTVPAAVSKPAPSSRVPPGSKLSWAQITRKCPNLLQLPLLPYPHPHPYLLPFYLLLRRLNPYANQPRHPKDGKIPRRRNLSFGMTILFK</sequence>
<keyword evidence="6" id="KW-0158">Chromosome</keyword>
<keyword evidence="19" id="KW-1185">Reference proteome</keyword>
<reference evidence="18" key="1">
    <citation type="journal article" date="2020" name="Nat. Commun.">
        <title>Large-scale genome sequencing of mycorrhizal fungi provides insights into the early evolution of symbiotic traits.</title>
        <authorList>
            <person name="Miyauchi S."/>
            <person name="Kiss E."/>
            <person name="Kuo A."/>
            <person name="Drula E."/>
            <person name="Kohler A."/>
            <person name="Sanchez-Garcia M."/>
            <person name="Morin E."/>
            <person name="Andreopoulos B."/>
            <person name="Barry K.W."/>
            <person name="Bonito G."/>
            <person name="Buee M."/>
            <person name="Carver A."/>
            <person name="Chen C."/>
            <person name="Cichocki N."/>
            <person name="Clum A."/>
            <person name="Culley D."/>
            <person name="Crous P.W."/>
            <person name="Fauchery L."/>
            <person name="Girlanda M."/>
            <person name="Hayes R.D."/>
            <person name="Keri Z."/>
            <person name="LaButti K."/>
            <person name="Lipzen A."/>
            <person name="Lombard V."/>
            <person name="Magnuson J."/>
            <person name="Maillard F."/>
            <person name="Murat C."/>
            <person name="Nolan M."/>
            <person name="Ohm R.A."/>
            <person name="Pangilinan J."/>
            <person name="Pereira M.F."/>
            <person name="Perotto S."/>
            <person name="Peter M."/>
            <person name="Pfister S."/>
            <person name="Riley R."/>
            <person name="Sitrit Y."/>
            <person name="Stielow J.B."/>
            <person name="Szollosi G."/>
            <person name="Zifcakova L."/>
            <person name="Stursova M."/>
            <person name="Spatafora J.W."/>
            <person name="Tedersoo L."/>
            <person name="Vaario L.M."/>
            <person name="Yamada A."/>
            <person name="Yan M."/>
            <person name="Wang P."/>
            <person name="Xu J."/>
            <person name="Bruns T."/>
            <person name="Baldrian P."/>
            <person name="Vilgalys R."/>
            <person name="Dunand C."/>
            <person name="Henrissat B."/>
            <person name="Grigoriev I.V."/>
            <person name="Hibbett D."/>
            <person name="Nagy L.G."/>
            <person name="Martin F.M."/>
        </authorList>
    </citation>
    <scope>NUCLEOTIDE SEQUENCE</scope>
    <source>
        <strain evidence="18">UP504</strain>
    </source>
</reference>
<dbReference type="OrthoDB" id="5396806at2759"/>
<name>A0A9P6AX52_9AGAM</name>
<dbReference type="CDD" id="cd14368">
    <property type="entry name" value="CUE_DEF1_like"/>
    <property type="match status" value="1"/>
</dbReference>
<evidence type="ECO:0000256" key="6">
    <source>
        <dbReference type="ARBA" id="ARBA00022454"/>
    </source>
</evidence>
<dbReference type="PANTHER" id="PTHR16308">
    <property type="entry name" value="UBIQUITIN ASSOCIATED PROTEIN 2-LIKE/LINGERER"/>
    <property type="match status" value="1"/>
</dbReference>
<evidence type="ECO:0000256" key="7">
    <source>
        <dbReference type="ARBA" id="ARBA00022490"/>
    </source>
</evidence>
<proteinExistence type="inferred from homology"/>
<feature type="compositionally biased region" description="Low complexity" evidence="16">
    <location>
        <begin position="22"/>
        <end position="40"/>
    </location>
</feature>
<dbReference type="SUPFAM" id="SSF46934">
    <property type="entry name" value="UBA-like"/>
    <property type="match status" value="1"/>
</dbReference>
<comment type="caution">
    <text evidence="18">The sequence shown here is derived from an EMBL/GenBank/DDBJ whole genome shotgun (WGS) entry which is preliminary data.</text>
</comment>
<feature type="compositionally biased region" description="Polar residues" evidence="16">
    <location>
        <begin position="205"/>
        <end position="220"/>
    </location>
</feature>
<organism evidence="18 19">
    <name type="scientific">Hydnum rufescens UP504</name>
    <dbReference type="NCBI Taxonomy" id="1448309"/>
    <lineage>
        <taxon>Eukaryota</taxon>
        <taxon>Fungi</taxon>
        <taxon>Dikarya</taxon>
        <taxon>Basidiomycota</taxon>
        <taxon>Agaricomycotina</taxon>
        <taxon>Agaricomycetes</taxon>
        <taxon>Cantharellales</taxon>
        <taxon>Hydnaceae</taxon>
        <taxon>Hydnum</taxon>
    </lineage>
</organism>
<evidence type="ECO:0000256" key="11">
    <source>
        <dbReference type="ARBA" id="ARBA00022843"/>
    </source>
</evidence>
<dbReference type="PANTHER" id="PTHR16308:SF13">
    <property type="entry name" value="PROTEIN LINGERER"/>
    <property type="match status" value="1"/>
</dbReference>
<dbReference type="InterPro" id="IPR051833">
    <property type="entry name" value="TC-DDR_regulator"/>
</dbReference>
<keyword evidence="8" id="KW-0597">Phosphoprotein</keyword>
<evidence type="ECO:0000256" key="9">
    <source>
        <dbReference type="ARBA" id="ARBA00022763"/>
    </source>
</evidence>
<keyword evidence="7" id="KW-0963">Cytoplasm</keyword>
<feature type="region of interest" description="Disordered" evidence="16">
    <location>
        <begin position="1"/>
        <end position="45"/>
    </location>
</feature>
<evidence type="ECO:0000256" key="12">
    <source>
        <dbReference type="ARBA" id="ARBA00022895"/>
    </source>
</evidence>
<dbReference type="GO" id="GO:0005737">
    <property type="term" value="C:cytoplasm"/>
    <property type="evidence" value="ECO:0007669"/>
    <property type="project" value="UniProtKB-SubCell"/>
</dbReference>
<evidence type="ECO:0000259" key="17">
    <source>
        <dbReference type="PROSITE" id="PS51140"/>
    </source>
</evidence>
<dbReference type="InterPro" id="IPR041803">
    <property type="entry name" value="DEF1_CUE"/>
</dbReference>
<evidence type="ECO:0000256" key="4">
    <source>
        <dbReference type="ARBA" id="ARBA00005491"/>
    </source>
</evidence>
<dbReference type="Pfam" id="PF02845">
    <property type="entry name" value="CUE"/>
    <property type="match status" value="1"/>
</dbReference>
<keyword evidence="13" id="KW-0238">DNA-binding</keyword>
<evidence type="ECO:0000256" key="5">
    <source>
        <dbReference type="ARBA" id="ARBA00020536"/>
    </source>
</evidence>
<evidence type="ECO:0000256" key="13">
    <source>
        <dbReference type="ARBA" id="ARBA00023125"/>
    </source>
</evidence>
<dbReference type="GO" id="GO:0006281">
    <property type="term" value="P:DNA repair"/>
    <property type="evidence" value="ECO:0007669"/>
    <property type="project" value="UniProtKB-KW"/>
</dbReference>
<dbReference type="InterPro" id="IPR003892">
    <property type="entry name" value="CUE"/>
</dbReference>
<keyword evidence="12" id="KW-0779">Telomere</keyword>
<evidence type="ECO:0000256" key="2">
    <source>
        <dbReference type="ARBA" id="ARBA00004496"/>
    </source>
</evidence>
<accession>A0A9P6AX52</accession>
<evidence type="ECO:0000256" key="16">
    <source>
        <dbReference type="SAM" id="MobiDB-lite"/>
    </source>
</evidence>
<evidence type="ECO:0000313" key="18">
    <source>
        <dbReference type="EMBL" id="KAF9513507.1"/>
    </source>
</evidence>
<evidence type="ECO:0000256" key="14">
    <source>
        <dbReference type="ARBA" id="ARBA00023204"/>
    </source>
</evidence>
<evidence type="ECO:0000256" key="10">
    <source>
        <dbReference type="ARBA" id="ARBA00022786"/>
    </source>
</evidence>
<feature type="compositionally biased region" description="Gly residues" evidence="16">
    <location>
        <begin position="132"/>
        <end position="155"/>
    </location>
</feature>
<feature type="compositionally biased region" description="Low complexity" evidence="16">
    <location>
        <begin position="109"/>
        <end position="120"/>
    </location>
</feature>
<evidence type="ECO:0000256" key="1">
    <source>
        <dbReference type="ARBA" id="ARBA00004123"/>
    </source>
</evidence>
<comment type="similarity">
    <text evidence="4">Belongs to the DEF1 family.</text>
</comment>
<evidence type="ECO:0000256" key="3">
    <source>
        <dbReference type="ARBA" id="ARBA00004574"/>
    </source>
</evidence>
<comment type="subcellular location">
    <subcellularLocation>
        <location evidence="3">Chromosome</location>
        <location evidence="3">Telomere</location>
    </subcellularLocation>
    <subcellularLocation>
        <location evidence="2">Cytoplasm</location>
    </subcellularLocation>
    <subcellularLocation>
        <location evidence="1">Nucleus</location>
    </subcellularLocation>
</comment>
<feature type="region of interest" description="Disordered" evidence="16">
    <location>
        <begin position="89"/>
        <end position="275"/>
    </location>
</feature>
<keyword evidence="10" id="KW-0833">Ubl conjugation pathway</keyword>
<evidence type="ECO:0000256" key="8">
    <source>
        <dbReference type="ARBA" id="ARBA00022553"/>
    </source>
</evidence>
<dbReference type="GO" id="GO:0000781">
    <property type="term" value="C:chromosome, telomeric region"/>
    <property type="evidence" value="ECO:0007669"/>
    <property type="project" value="UniProtKB-SubCell"/>
</dbReference>
<dbReference type="Proteomes" id="UP000886523">
    <property type="component" value="Unassembled WGS sequence"/>
</dbReference>
<keyword evidence="14" id="KW-0234">DNA repair</keyword>
<dbReference type="GO" id="GO:0003677">
    <property type="term" value="F:DNA binding"/>
    <property type="evidence" value="ECO:0007669"/>
    <property type="project" value="UniProtKB-KW"/>
</dbReference>
<protein>
    <recommendedName>
        <fullName evidence="5">RNA polymerase II degradation factor 1</fullName>
    </recommendedName>
</protein>
<dbReference type="PROSITE" id="PS51140">
    <property type="entry name" value="CUE"/>
    <property type="match status" value="1"/>
</dbReference>
<dbReference type="GO" id="GO:0043130">
    <property type="term" value="F:ubiquitin binding"/>
    <property type="evidence" value="ECO:0007669"/>
    <property type="project" value="InterPro"/>
</dbReference>
<keyword evidence="15" id="KW-0539">Nucleus</keyword>
<keyword evidence="9" id="KW-0227">DNA damage</keyword>
<gene>
    <name evidence="18" type="ORF">BS47DRAFT_960607</name>
</gene>
<dbReference type="AlphaFoldDB" id="A0A9P6AX52"/>
<feature type="domain" description="CUE" evidence="17">
    <location>
        <begin position="51"/>
        <end position="94"/>
    </location>
</feature>